<dbReference type="PANTHER" id="PTHR43567">
    <property type="entry name" value="FLAVOREDOXIN-RELATED-RELATED"/>
    <property type="match status" value="1"/>
</dbReference>
<feature type="domain" description="Flavin reductase like" evidence="4">
    <location>
        <begin position="26"/>
        <end position="156"/>
    </location>
</feature>
<dbReference type="RefSeq" id="WP_125551926.1">
    <property type="nucleotide sequence ID" value="NZ_JBHSSL010000109.1"/>
</dbReference>
<evidence type="ECO:0000256" key="1">
    <source>
        <dbReference type="ARBA" id="ARBA00001917"/>
    </source>
</evidence>
<reference evidence="6" key="1">
    <citation type="journal article" date="2019" name="Int. J. Syst. Evol. Microbiol.">
        <title>The Global Catalogue of Microorganisms (GCM) 10K type strain sequencing project: providing services to taxonomists for standard genome sequencing and annotation.</title>
        <authorList>
            <consortium name="The Broad Institute Genomics Platform"/>
            <consortium name="The Broad Institute Genome Sequencing Center for Infectious Disease"/>
            <person name="Wu L."/>
            <person name="Ma J."/>
        </authorList>
    </citation>
    <scope>NUCLEOTIDE SEQUENCE [LARGE SCALE GENOMIC DNA]</scope>
    <source>
        <strain evidence="6">CCM 8904</strain>
    </source>
</reference>
<proteinExistence type="inferred from homology"/>
<dbReference type="InterPro" id="IPR002563">
    <property type="entry name" value="Flavin_Rdtase-like_dom"/>
</dbReference>
<protein>
    <submittedName>
        <fullName evidence="5">Flavin reductase</fullName>
    </submittedName>
</protein>
<dbReference type="EMBL" id="JBHSSL010000109">
    <property type="protein sequence ID" value="MFC6171433.1"/>
    <property type="molecule type" value="Genomic_DNA"/>
</dbReference>
<comment type="caution">
    <text evidence="5">The sequence shown here is derived from an EMBL/GenBank/DDBJ whole genome shotgun (WGS) entry which is preliminary data.</text>
</comment>
<evidence type="ECO:0000256" key="2">
    <source>
        <dbReference type="ARBA" id="ARBA00022630"/>
    </source>
</evidence>
<comment type="cofactor">
    <cofactor evidence="1">
        <name>FMN</name>
        <dbReference type="ChEBI" id="CHEBI:58210"/>
    </cofactor>
</comment>
<dbReference type="Gene3D" id="2.30.110.10">
    <property type="entry name" value="Electron Transport, Fmn-binding Protein, Chain A"/>
    <property type="match status" value="1"/>
</dbReference>
<keyword evidence="6" id="KW-1185">Reference proteome</keyword>
<evidence type="ECO:0000256" key="3">
    <source>
        <dbReference type="ARBA" id="ARBA00038054"/>
    </source>
</evidence>
<dbReference type="InterPro" id="IPR012349">
    <property type="entry name" value="Split_barrel_FMN-bd"/>
</dbReference>
<evidence type="ECO:0000313" key="5">
    <source>
        <dbReference type="EMBL" id="MFC6171433.1"/>
    </source>
</evidence>
<accession>A0ABW1RIB0</accession>
<dbReference type="Pfam" id="PF01613">
    <property type="entry name" value="Flavin_Reduct"/>
    <property type="match status" value="1"/>
</dbReference>
<dbReference type="SUPFAM" id="SSF50475">
    <property type="entry name" value="FMN-binding split barrel"/>
    <property type="match status" value="1"/>
</dbReference>
<sequence length="202" mass="23111">MQSLPTNKLYYGFPIFILGYPDQQFGANITTCSSSYSLGNMVVFGLSSDTNAAEQIRHYRQCSLNIMGADQMLLVEQAGFTHRNAKLTTATAYHFWKNSKIPLLDQAQVILVIQVDSITQVDDYTNFTGHIQYRYANDSLLENGQLQHDRLQPVLYVGDEHKRIYRFVDQTTTNNGSYLKQARKSTKKTALYFILLIDCSKW</sequence>
<comment type="similarity">
    <text evidence="3">Belongs to the flavoredoxin family.</text>
</comment>
<gene>
    <name evidence="5" type="ORF">ACFQGP_12810</name>
</gene>
<evidence type="ECO:0000313" key="6">
    <source>
        <dbReference type="Proteomes" id="UP001596289"/>
    </source>
</evidence>
<dbReference type="PANTHER" id="PTHR43567:SF1">
    <property type="entry name" value="FLAVOREDOXIN"/>
    <property type="match status" value="1"/>
</dbReference>
<evidence type="ECO:0000259" key="4">
    <source>
        <dbReference type="Pfam" id="PF01613"/>
    </source>
</evidence>
<dbReference type="Proteomes" id="UP001596289">
    <property type="component" value="Unassembled WGS sequence"/>
</dbReference>
<keyword evidence="2" id="KW-0285">Flavoprotein</keyword>
<name>A0ABW1RIB0_9LACO</name>
<organism evidence="5 6">
    <name type="scientific">Loigolactobacillus jiayinensis</name>
    <dbReference type="NCBI Taxonomy" id="2486016"/>
    <lineage>
        <taxon>Bacteria</taxon>
        <taxon>Bacillati</taxon>
        <taxon>Bacillota</taxon>
        <taxon>Bacilli</taxon>
        <taxon>Lactobacillales</taxon>
        <taxon>Lactobacillaceae</taxon>
        <taxon>Loigolactobacillus</taxon>
    </lineage>
</organism>
<dbReference type="InterPro" id="IPR052174">
    <property type="entry name" value="Flavoredoxin"/>
</dbReference>